<protein>
    <submittedName>
        <fullName evidence="2">Uncharacterized protein</fullName>
    </submittedName>
</protein>
<gene>
    <name evidence="2" type="ORF">M595_0333</name>
</gene>
<organism evidence="2 3">
    <name type="scientific">Lyngbya aestuarii BL J</name>
    <dbReference type="NCBI Taxonomy" id="1348334"/>
    <lineage>
        <taxon>Bacteria</taxon>
        <taxon>Bacillati</taxon>
        <taxon>Cyanobacteriota</taxon>
        <taxon>Cyanophyceae</taxon>
        <taxon>Oscillatoriophycideae</taxon>
        <taxon>Oscillatoriales</taxon>
        <taxon>Microcoleaceae</taxon>
        <taxon>Lyngbya</taxon>
    </lineage>
</organism>
<dbReference type="AlphaFoldDB" id="U7QR43"/>
<feature type="region of interest" description="Disordered" evidence="1">
    <location>
        <begin position="1"/>
        <end position="22"/>
    </location>
</feature>
<keyword evidence="3" id="KW-1185">Reference proteome</keyword>
<comment type="caution">
    <text evidence="2">The sequence shown here is derived from an EMBL/GenBank/DDBJ whole genome shotgun (WGS) entry which is preliminary data.</text>
</comment>
<sequence>MIITRSHPHRENQRAGNDLTTQQLRSPSLNFFGLNNDLRLSFTKADVIGFSPHQL</sequence>
<dbReference type="Proteomes" id="UP000017127">
    <property type="component" value="Unassembled WGS sequence"/>
</dbReference>
<evidence type="ECO:0000313" key="2">
    <source>
        <dbReference type="EMBL" id="ERT09585.1"/>
    </source>
</evidence>
<dbReference type="EMBL" id="AUZM01000002">
    <property type="protein sequence ID" value="ERT09585.1"/>
    <property type="molecule type" value="Genomic_DNA"/>
</dbReference>
<evidence type="ECO:0000313" key="3">
    <source>
        <dbReference type="Proteomes" id="UP000017127"/>
    </source>
</evidence>
<reference evidence="2 3" key="1">
    <citation type="journal article" date="2013" name="Front. Microbiol.">
        <title>Comparative genomic analyses of the cyanobacterium, Lyngbya aestuarii BL J, a powerful hydrogen producer.</title>
        <authorList>
            <person name="Kothari A."/>
            <person name="Vaughn M."/>
            <person name="Garcia-Pichel F."/>
        </authorList>
    </citation>
    <scope>NUCLEOTIDE SEQUENCE [LARGE SCALE GENOMIC DNA]</scope>
    <source>
        <strain evidence="2 3">BL J</strain>
    </source>
</reference>
<proteinExistence type="predicted"/>
<name>U7QR43_9CYAN</name>
<accession>U7QR43</accession>
<evidence type="ECO:0000256" key="1">
    <source>
        <dbReference type="SAM" id="MobiDB-lite"/>
    </source>
</evidence>